<dbReference type="NCBIfam" id="TIGR01509">
    <property type="entry name" value="HAD-SF-IA-v3"/>
    <property type="match status" value="1"/>
</dbReference>
<dbReference type="Proteomes" id="UP000613401">
    <property type="component" value="Unassembled WGS sequence"/>
</dbReference>
<gene>
    <name evidence="2" type="ORF">GCG54_00007258</name>
</gene>
<sequence length="519" mass="58127">MSVAKTATMMRQHTTPAPVPASSLSGNPVKDIQAEINPRPSTLILDLGGVLCNFSAPLGAPIPPKQFKYILESAEWHNLESGKGTASEAYKSLTERLRLHEGALEETVRQASLTLTLNDDFVVAIRRLKTESNDTLRVFAATNMSNDSYDTVRAKLGGWDIFDDVFTSARLGVRKPERDFYNRVLEVAGVAADSAVFVDDRTENVICAQCCGMRGVLFDNTESAVRKLRSLFGDPVQRGRSWLQTHAKDMWCMSSTGLEIREQFQQLLLLHLTNDWDLVQIGQLNPPEGRWNCFAYGPPVLTTATYPDDLDTTCLALLKLDVPDSIKQKTMDDMLQYMNPDGLAYCYFDSSRPRLDPFISANVLRLFYANGRGTQLLSARRFMEDMLRTGAFEHGTRYYHLPDFLLYYLSDLCAKNPDADELDFIRDLVCWRLKDRMGSTHDASSAALRLVSSNNMQLVNNLDRKTLLELQHSDGRWTGDIYRYGSTGILFSSEGLVTALAVTALESNLANDQAINSEH</sequence>
<organism evidence="2 3">
    <name type="scientific">Colletotrichum gloeosporioides</name>
    <name type="common">Anthracnose fungus</name>
    <name type="synonym">Glomerella cingulata</name>
    <dbReference type="NCBI Taxonomy" id="474922"/>
    <lineage>
        <taxon>Eukaryota</taxon>
        <taxon>Fungi</taxon>
        <taxon>Dikarya</taxon>
        <taxon>Ascomycota</taxon>
        <taxon>Pezizomycotina</taxon>
        <taxon>Sordariomycetes</taxon>
        <taxon>Hypocreomycetidae</taxon>
        <taxon>Glomerellales</taxon>
        <taxon>Glomerellaceae</taxon>
        <taxon>Colletotrichum</taxon>
        <taxon>Colletotrichum gloeosporioides species complex</taxon>
    </lineage>
</organism>
<dbReference type="InterPro" id="IPR036412">
    <property type="entry name" value="HAD-like_sf"/>
</dbReference>
<evidence type="ECO:0000313" key="2">
    <source>
        <dbReference type="EMBL" id="KAF3807004.1"/>
    </source>
</evidence>
<protein>
    <recommendedName>
        <fullName evidence="4">Haloacid dehalogenase-like hydrolase</fullName>
    </recommendedName>
</protein>
<dbReference type="GO" id="GO:0016791">
    <property type="term" value="F:phosphatase activity"/>
    <property type="evidence" value="ECO:0007669"/>
    <property type="project" value="UniProtKB-ARBA"/>
</dbReference>
<dbReference type="PANTHER" id="PTHR43611">
    <property type="entry name" value="ALPHA-D-GLUCOSE 1-PHOSPHATE PHOSPHATASE"/>
    <property type="match status" value="1"/>
</dbReference>
<keyword evidence="3" id="KW-1185">Reference proteome</keyword>
<dbReference type="SFLD" id="SFLDS00003">
    <property type="entry name" value="Haloacid_Dehalogenase"/>
    <property type="match status" value="1"/>
</dbReference>
<dbReference type="AlphaFoldDB" id="A0A8H4FN45"/>
<dbReference type="EMBL" id="WVTB01000032">
    <property type="protein sequence ID" value="KAF3807004.1"/>
    <property type="molecule type" value="Genomic_DNA"/>
</dbReference>
<comment type="caution">
    <text evidence="2">The sequence shown here is derived from an EMBL/GenBank/DDBJ whole genome shotgun (WGS) entry which is preliminary data.</text>
</comment>
<dbReference type="RefSeq" id="XP_045266163.1">
    <property type="nucleotide sequence ID" value="XM_045407242.1"/>
</dbReference>
<dbReference type="Gene3D" id="3.40.50.1000">
    <property type="entry name" value="HAD superfamily/HAD-like"/>
    <property type="match status" value="1"/>
</dbReference>
<proteinExistence type="predicted"/>
<reference evidence="2" key="1">
    <citation type="journal article" date="2020" name="Phytopathology">
        <title>Genome sequence and comparative analysis of Colletotrichum gloeosporioides isolated from Liriodendron leaves.</title>
        <authorList>
            <person name="Fu F.F."/>
            <person name="Hao Z."/>
            <person name="Wang P."/>
            <person name="Lu Y."/>
            <person name="Xue L.J."/>
            <person name="Wei G."/>
            <person name="Tian Y."/>
            <person name="Baishi H."/>
            <person name="Xu H."/>
            <person name="Shi J."/>
            <person name="Cheng T."/>
            <person name="Wang G."/>
            <person name="Yi Y."/>
            <person name="Chen J."/>
        </authorList>
    </citation>
    <scope>NUCLEOTIDE SEQUENCE</scope>
    <source>
        <strain evidence="2">Lc1</strain>
    </source>
</reference>
<reference evidence="2" key="2">
    <citation type="submission" date="2020-03" db="EMBL/GenBank/DDBJ databases">
        <authorList>
            <person name="Fu F.-F."/>
            <person name="Chen J."/>
        </authorList>
    </citation>
    <scope>NUCLEOTIDE SEQUENCE</scope>
    <source>
        <strain evidence="2">Lc1</strain>
    </source>
</reference>
<evidence type="ECO:0008006" key="4">
    <source>
        <dbReference type="Google" id="ProtNLM"/>
    </source>
</evidence>
<dbReference type="SFLD" id="SFLDG01129">
    <property type="entry name" value="C1.5:_HAD__Beta-PGM__Phosphata"/>
    <property type="match status" value="1"/>
</dbReference>
<name>A0A8H4FN45_COLGL</name>
<dbReference type="GeneID" id="69014403"/>
<dbReference type="PANTHER" id="PTHR43611:SF3">
    <property type="entry name" value="FLAVIN MONONUCLEOTIDE HYDROLASE 1, CHLOROPLATIC"/>
    <property type="match status" value="1"/>
</dbReference>
<accession>A0A8H4FN45</accession>
<dbReference type="InterPro" id="IPR006439">
    <property type="entry name" value="HAD-SF_hydro_IA"/>
</dbReference>
<feature type="region of interest" description="Disordered" evidence="1">
    <location>
        <begin position="1"/>
        <end position="26"/>
    </location>
</feature>
<evidence type="ECO:0000313" key="3">
    <source>
        <dbReference type="Proteomes" id="UP000613401"/>
    </source>
</evidence>
<dbReference type="SUPFAM" id="SSF56784">
    <property type="entry name" value="HAD-like"/>
    <property type="match status" value="1"/>
</dbReference>
<dbReference type="Pfam" id="PF00702">
    <property type="entry name" value="Hydrolase"/>
    <property type="match status" value="1"/>
</dbReference>
<dbReference type="InterPro" id="IPR023214">
    <property type="entry name" value="HAD_sf"/>
</dbReference>
<evidence type="ECO:0000256" key="1">
    <source>
        <dbReference type="SAM" id="MobiDB-lite"/>
    </source>
</evidence>